<name>A0A7C4NQ46_STAMA</name>
<dbReference type="AlphaFoldDB" id="A0A7C4NQ46"/>
<dbReference type="EMBL" id="DTBP01000040">
    <property type="protein sequence ID" value="HGQ74369.1"/>
    <property type="molecule type" value="Genomic_DNA"/>
</dbReference>
<protein>
    <recommendedName>
        <fullName evidence="3">DUF2029 domain-containing protein</fullName>
    </recommendedName>
</protein>
<keyword evidence="1" id="KW-0472">Membrane</keyword>
<organism evidence="2">
    <name type="scientific">Staphylothermus marinus</name>
    <dbReference type="NCBI Taxonomy" id="2280"/>
    <lineage>
        <taxon>Archaea</taxon>
        <taxon>Thermoproteota</taxon>
        <taxon>Thermoprotei</taxon>
        <taxon>Desulfurococcales</taxon>
        <taxon>Desulfurococcaceae</taxon>
        <taxon>Staphylothermus</taxon>
    </lineage>
</organism>
<keyword evidence="1" id="KW-0812">Transmembrane</keyword>
<keyword evidence="1" id="KW-1133">Transmembrane helix</keyword>
<feature type="transmembrane region" description="Helical" evidence="1">
    <location>
        <begin position="174"/>
        <end position="197"/>
    </location>
</feature>
<feature type="transmembrane region" description="Helical" evidence="1">
    <location>
        <begin position="7"/>
        <end position="27"/>
    </location>
</feature>
<feature type="transmembrane region" description="Helical" evidence="1">
    <location>
        <begin position="246"/>
        <end position="268"/>
    </location>
</feature>
<comment type="caution">
    <text evidence="2">The sequence shown here is derived from an EMBL/GenBank/DDBJ whole genome shotgun (WGS) entry which is preliminary data.</text>
</comment>
<feature type="transmembrane region" description="Helical" evidence="1">
    <location>
        <begin position="335"/>
        <end position="358"/>
    </location>
</feature>
<proteinExistence type="predicted"/>
<evidence type="ECO:0000256" key="1">
    <source>
        <dbReference type="SAM" id="Phobius"/>
    </source>
</evidence>
<feature type="transmembrane region" description="Helical" evidence="1">
    <location>
        <begin position="303"/>
        <end position="323"/>
    </location>
</feature>
<reference evidence="2" key="1">
    <citation type="journal article" date="2020" name="mSystems">
        <title>Genome- and Community-Level Interaction Insights into Carbon Utilization and Element Cycling Functions of Hydrothermarchaeota in Hydrothermal Sediment.</title>
        <authorList>
            <person name="Zhou Z."/>
            <person name="Liu Y."/>
            <person name="Xu W."/>
            <person name="Pan J."/>
            <person name="Luo Z.H."/>
            <person name="Li M."/>
        </authorList>
    </citation>
    <scope>NUCLEOTIDE SEQUENCE [LARGE SCALE GENOMIC DNA]</scope>
    <source>
        <strain evidence="2">SpSt-648</strain>
    </source>
</reference>
<feature type="transmembrane region" description="Helical" evidence="1">
    <location>
        <begin position="132"/>
        <end position="154"/>
    </location>
</feature>
<gene>
    <name evidence="2" type="ORF">ENU20_04775</name>
</gene>
<feature type="transmembrane region" description="Helical" evidence="1">
    <location>
        <begin position="209"/>
        <end position="234"/>
    </location>
</feature>
<sequence>MFIRKSGIAVPFILLSTMFSWFVSFLLHDPLTPSFMNNYGFKYSDIIYGVLNPRFNPANIEAKTYWYRFDKLQIMWRGGSTTIYPYVDFKLEYPPLIGLMYFVSINLAYKAVAHCGGLTNYTCYREFLYINYLVHSLIILVFHVSTASLLIRVFKEERKSFSRIPIYIFTPSMLIYMIYNWDLICSFFTILSVYLYIRNKIRSSALTLSLAILTKLVPILITITLVAIHILKFITRRIEWNELKQFIYKYLITNIIIVTIPLIILYIANPNALIDFYKHHRYWYCENCIYQVFERNLFSEKHVIYALTTLALTLTCITIIFSYNKTLVKDDIWKLFFIITVSFISLSYISSPQMILLATPFLPLIMDNIVTKIYLKADLLNALGILFFFKDAELRECLVKLGFNVKIEYNPWSIPSPTQLLFLTRSILLLAIVVYVIISMIRENTLLEKIVVIIKNKLSMHKVRG</sequence>
<evidence type="ECO:0008006" key="3">
    <source>
        <dbReference type="Google" id="ProtNLM"/>
    </source>
</evidence>
<accession>A0A7C4NQ46</accession>
<feature type="transmembrane region" description="Helical" evidence="1">
    <location>
        <begin position="420"/>
        <end position="441"/>
    </location>
</feature>
<evidence type="ECO:0000313" key="2">
    <source>
        <dbReference type="EMBL" id="HGQ74369.1"/>
    </source>
</evidence>